<sequence>MEKHRKSSSQPWSSSMVTEVDIICRSKIPVVPELIADPCFERSVSDFEYDFIHERQIVADHDQYWDQKHRIDCSSSTSLPNIINQPICPRENSGNSASPPQPRHELCTPVPDCSAKLVLPEPAAVHLPQSSVKSCALTSVTQLALAPPVSALQLVTGQVLQPRKTEVKPDSRESVTCNSVDVLNNPPPSGNVAREAKICIRDFDSGPDDPFASMELNTINELEELKNVLLSKPNLNVPLKSIQTSLGSWTPFPQTNPNLAFPSVSDLVTASSSQKSTSPLAPELTDKTSGRPTTSASFAAPLSPTAVQPSGPSASGLCSATGCILGAHVNHFSSPLAVPGRTLSSSVPNLETIESKQRPSSVTGSTNHLVRRPLPTKAYPLVADAHSVRQTRPSSRSPARTTDYTQSLIKWAKGCGYSESVTRSLLLMQRNRSLYFNVPLETARQHLLDQLRVVNLLLNEYRSPHHPNNLSEQSAVVAATSFAHDLAKARQFAQVVLDLERFGYSQETAQTFLLDNSLNQEITLTQLMSALSRPPTVVRRTLPPQNTYGPSQAPLRQPKPT</sequence>
<evidence type="ECO:0000256" key="1">
    <source>
        <dbReference type="SAM" id="MobiDB-lite"/>
    </source>
</evidence>
<name>A0A5J4NLF5_9TREM</name>
<accession>A0A5J4NLF5</accession>
<gene>
    <name evidence="2" type="ORF">DEA37_0003802</name>
</gene>
<reference evidence="2 3" key="1">
    <citation type="journal article" date="2019" name="Gigascience">
        <title>Whole-genome sequence of the oriental lung fluke Paragonimus westermani.</title>
        <authorList>
            <person name="Oey H."/>
            <person name="Zakrzewski M."/>
            <person name="Narain K."/>
            <person name="Devi K.R."/>
            <person name="Agatsuma T."/>
            <person name="Nawaratna S."/>
            <person name="Gobert G.N."/>
            <person name="Jones M.K."/>
            <person name="Ragan M.A."/>
            <person name="McManus D.P."/>
            <person name="Krause L."/>
        </authorList>
    </citation>
    <scope>NUCLEOTIDE SEQUENCE [LARGE SCALE GENOMIC DNA]</scope>
    <source>
        <strain evidence="2 3">IND2009</strain>
    </source>
</reference>
<evidence type="ECO:0000313" key="3">
    <source>
        <dbReference type="Proteomes" id="UP000324629"/>
    </source>
</evidence>
<feature type="region of interest" description="Disordered" evidence="1">
    <location>
        <begin position="535"/>
        <end position="561"/>
    </location>
</feature>
<evidence type="ECO:0008006" key="4">
    <source>
        <dbReference type="Google" id="ProtNLM"/>
    </source>
</evidence>
<protein>
    <recommendedName>
        <fullName evidence="4">UBA domain-containing protein</fullName>
    </recommendedName>
</protein>
<dbReference type="AlphaFoldDB" id="A0A5J4NLF5"/>
<organism evidence="2 3">
    <name type="scientific">Paragonimus westermani</name>
    <dbReference type="NCBI Taxonomy" id="34504"/>
    <lineage>
        <taxon>Eukaryota</taxon>
        <taxon>Metazoa</taxon>
        <taxon>Spiralia</taxon>
        <taxon>Lophotrochozoa</taxon>
        <taxon>Platyhelminthes</taxon>
        <taxon>Trematoda</taxon>
        <taxon>Digenea</taxon>
        <taxon>Plagiorchiida</taxon>
        <taxon>Troglotremata</taxon>
        <taxon>Troglotrematidae</taxon>
        <taxon>Paragonimus</taxon>
    </lineage>
</organism>
<comment type="caution">
    <text evidence="2">The sequence shown here is derived from an EMBL/GenBank/DDBJ whole genome shotgun (WGS) entry which is preliminary data.</text>
</comment>
<feature type="region of interest" description="Disordered" evidence="1">
    <location>
        <begin position="272"/>
        <end position="312"/>
    </location>
</feature>
<proteinExistence type="predicted"/>
<keyword evidence="3" id="KW-1185">Reference proteome</keyword>
<dbReference type="Proteomes" id="UP000324629">
    <property type="component" value="Unassembled WGS sequence"/>
</dbReference>
<evidence type="ECO:0000313" key="2">
    <source>
        <dbReference type="EMBL" id="KAA3676304.1"/>
    </source>
</evidence>
<feature type="compositionally biased region" description="Low complexity" evidence="1">
    <location>
        <begin position="535"/>
        <end position="544"/>
    </location>
</feature>
<dbReference type="EMBL" id="QNGE01002055">
    <property type="protein sequence ID" value="KAA3676304.1"/>
    <property type="molecule type" value="Genomic_DNA"/>
</dbReference>